<dbReference type="Gene3D" id="2.160.10.10">
    <property type="entry name" value="Hexapeptide repeat proteins"/>
    <property type="match status" value="1"/>
</dbReference>
<evidence type="ECO:0000313" key="4">
    <source>
        <dbReference type="Proteomes" id="UP001447857"/>
    </source>
</evidence>
<feature type="domain" description="PglD N-terminal" evidence="2">
    <location>
        <begin position="7"/>
        <end position="77"/>
    </location>
</feature>
<gene>
    <name evidence="3" type="ORF">V6624_01680</name>
</gene>
<accession>A0ABZ2QFH8</accession>
<dbReference type="Pfam" id="PF17836">
    <property type="entry name" value="PglD_N"/>
    <property type="match status" value="1"/>
</dbReference>
<proteinExistence type="inferred from homology"/>
<evidence type="ECO:0000259" key="2">
    <source>
        <dbReference type="Pfam" id="PF17836"/>
    </source>
</evidence>
<keyword evidence="4" id="KW-1185">Reference proteome</keyword>
<dbReference type="CDD" id="cd03360">
    <property type="entry name" value="LbH_AT_putative"/>
    <property type="match status" value="1"/>
</dbReference>
<name>A0ABZ2QFH8_9FLAO</name>
<evidence type="ECO:0000256" key="1">
    <source>
        <dbReference type="ARBA" id="ARBA00007274"/>
    </source>
</evidence>
<dbReference type="InterPro" id="IPR041561">
    <property type="entry name" value="PglD_N"/>
</dbReference>
<dbReference type="Proteomes" id="UP001447857">
    <property type="component" value="Chromosome"/>
</dbReference>
<dbReference type="PANTHER" id="PTHR43300">
    <property type="entry name" value="ACETYLTRANSFERASE"/>
    <property type="match status" value="1"/>
</dbReference>
<organism evidence="3 4">
    <name type="scientific">Flavobacterium ginsenosidimutans</name>
    <dbReference type="NCBI Taxonomy" id="687844"/>
    <lineage>
        <taxon>Bacteria</taxon>
        <taxon>Pseudomonadati</taxon>
        <taxon>Bacteroidota</taxon>
        <taxon>Flavobacteriia</taxon>
        <taxon>Flavobacteriales</taxon>
        <taxon>Flavobacteriaceae</taxon>
        <taxon>Flavobacterium</taxon>
    </lineage>
</organism>
<reference evidence="3 4" key="1">
    <citation type="submission" date="2024-02" db="EMBL/GenBank/DDBJ databases">
        <title>complete genome of Flavobacterium ginsenosidimutans Str. YTB16.</title>
        <authorList>
            <person name="Wang Q."/>
        </authorList>
    </citation>
    <scope>NUCLEOTIDE SEQUENCE [LARGE SCALE GENOMIC DNA]</scope>
    <source>
        <strain evidence="3 4">YTB16</strain>
    </source>
</reference>
<evidence type="ECO:0000313" key="3">
    <source>
        <dbReference type="EMBL" id="WXK50346.1"/>
    </source>
</evidence>
<sequence>MEETKYLYGASGHCKVIIDVLKSNNVNLKAIFDDKPKEAEIVGIPVINASKINDINNGQFIVSIGDNEIRKRIAEKIKMSFFTAIHSTAVVSENSKIEEGTVVMAGAIINFGAVVGKHCIINTGAIVEHDCKIYDYVHISPKAALAGNVTIGSGTHIGIGASIIQGINVGAGVTIGAGCVVINDVPDYAVVVGNPGNIIKYNSLI</sequence>
<dbReference type="InterPro" id="IPR011004">
    <property type="entry name" value="Trimer_LpxA-like_sf"/>
</dbReference>
<dbReference type="NCBIfam" id="TIGR03570">
    <property type="entry name" value="NeuD_NnaD"/>
    <property type="match status" value="1"/>
</dbReference>
<dbReference type="PANTHER" id="PTHR43300:SF7">
    <property type="entry name" value="UDP-N-ACETYLBACILLOSAMINE N-ACETYLTRANSFERASE"/>
    <property type="match status" value="1"/>
</dbReference>
<protein>
    <submittedName>
        <fullName evidence="3">Acetyltransferase</fullName>
    </submittedName>
</protein>
<dbReference type="SUPFAM" id="SSF51161">
    <property type="entry name" value="Trimeric LpxA-like enzymes"/>
    <property type="match status" value="1"/>
</dbReference>
<dbReference type="EMBL" id="CP147988">
    <property type="protein sequence ID" value="WXK50346.1"/>
    <property type="molecule type" value="Genomic_DNA"/>
</dbReference>
<dbReference type="InterPro" id="IPR020019">
    <property type="entry name" value="AcTrfase_PglD-like"/>
</dbReference>
<dbReference type="InterPro" id="IPR050179">
    <property type="entry name" value="Trans_hexapeptide_repeat"/>
</dbReference>
<dbReference type="Gene3D" id="3.40.50.20">
    <property type="match status" value="1"/>
</dbReference>
<comment type="similarity">
    <text evidence="1">Belongs to the transferase hexapeptide repeat family.</text>
</comment>
<dbReference type="RefSeq" id="WP_111285081.1">
    <property type="nucleotide sequence ID" value="NZ_CP147988.1"/>
</dbReference>